<evidence type="ECO:0000313" key="2">
    <source>
        <dbReference type="Proteomes" id="UP001488838"/>
    </source>
</evidence>
<dbReference type="AlphaFoldDB" id="A0AAW0I2B0"/>
<organism evidence="1 2">
    <name type="scientific">Myodes glareolus</name>
    <name type="common">Bank vole</name>
    <name type="synonym">Clethrionomys glareolus</name>
    <dbReference type="NCBI Taxonomy" id="447135"/>
    <lineage>
        <taxon>Eukaryota</taxon>
        <taxon>Metazoa</taxon>
        <taxon>Chordata</taxon>
        <taxon>Craniata</taxon>
        <taxon>Vertebrata</taxon>
        <taxon>Euteleostomi</taxon>
        <taxon>Mammalia</taxon>
        <taxon>Eutheria</taxon>
        <taxon>Euarchontoglires</taxon>
        <taxon>Glires</taxon>
        <taxon>Rodentia</taxon>
        <taxon>Myomorpha</taxon>
        <taxon>Muroidea</taxon>
        <taxon>Cricetidae</taxon>
        <taxon>Arvicolinae</taxon>
        <taxon>Myodes</taxon>
    </lineage>
</organism>
<protein>
    <submittedName>
        <fullName evidence="1">Uncharacterized protein</fullName>
    </submittedName>
</protein>
<proteinExistence type="predicted"/>
<reference evidence="1 2" key="1">
    <citation type="journal article" date="2023" name="bioRxiv">
        <title>Conserved and derived expression patterns and positive selection on dental genes reveal complex evolutionary context of ever-growing rodent molars.</title>
        <authorList>
            <person name="Calamari Z.T."/>
            <person name="Song A."/>
            <person name="Cohen E."/>
            <person name="Akter M."/>
            <person name="Roy R.D."/>
            <person name="Hallikas O."/>
            <person name="Christensen M.M."/>
            <person name="Li P."/>
            <person name="Marangoni P."/>
            <person name="Jernvall J."/>
            <person name="Klein O.D."/>
        </authorList>
    </citation>
    <scope>NUCLEOTIDE SEQUENCE [LARGE SCALE GENOMIC DNA]</scope>
    <source>
        <strain evidence="1">V071</strain>
    </source>
</reference>
<gene>
    <name evidence="1" type="ORF">U0070_014945</name>
</gene>
<dbReference type="EMBL" id="JBBHLL010000238">
    <property type="protein sequence ID" value="KAK7808489.1"/>
    <property type="molecule type" value="Genomic_DNA"/>
</dbReference>
<accession>A0AAW0I2B0</accession>
<keyword evidence="2" id="KW-1185">Reference proteome</keyword>
<name>A0AAW0I2B0_MYOGA</name>
<evidence type="ECO:0000313" key="1">
    <source>
        <dbReference type="EMBL" id="KAK7808489.1"/>
    </source>
</evidence>
<comment type="caution">
    <text evidence="1">The sequence shown here is derived from an EMBL/GenBank/DDBJ whole genome shotgun (WGS) entry which is preliminary data.</text>
</comment>
<sequence length="71" mass="7676">MNSVPQHFVCPLELCDGESGKHPPLQFVASADSDLRAPPASTLLAIHRIFVPTSHGLQESMSLKKGNHSEI</sequence>
<dbReference type="Proteomes" id="UP001488838">
    <property type="component" value="Unassembled WGS sequence"/>
</dbReference>